<comment type="caution">
    <text evidence="1">The sequence shown here is derived from an EMBL/GenBank/DDBJ whole genome shotgun (WGS) entry which is preliminary data.</text>
</comment>
<accession>A0A0G0Z390</accession>
<organism evidence="1 2">
    <name type="scientific">Candidatus Collierbacteria bacterium GW2011_GWA2_42_17</name>
    <dbReference type="NCBI Taxonomy" id="1618378"/>
    <lineage>
        <taxon>Bacteria</taxon>
        <taxon>Candidatus Collieribacteriota</taxon>
    </lineage>
</organism>
<protein>
    <submittedName>
        <fullName evidence="1">Uncharacterized protein</fullName>
    </submittedName>
</protein>
<dbReference type="EMBL" id="LCDA01000002">
    <property type="protein sequence ID" value="KKS43229.1"/>
    <property type="molecule type" value="Genomic_DNA"/>
</dbReference>
<gene>
    <name evidence="1" type="ORF">UV06_C0002G0131</name>
</gene>
<reference evidence="1 2" key="1">
    <citation type="journal article" date="2015" name="Nature">
        <title>rRNA introns, odd ribosomes, and small enigmatic genomes across a large radiation of phyla.</title>
        <authorList>
            <person name="Brown C.T."/>
            <person name="Hug L.A."/>
            <person name="Thomas B.C."/>
            <person name="Sharon I."/>
            <person name="Castelle C.J."/>
            <person name="Singh A."/>
            <person name="Wilkins M.J."/>
            <person name="Williams K.H."/>
            <person name="Banfield J.F."/>
        </authorList>
    </citation>
    <scope>NUCLEOTIDE SEQUENCE [LARGE SCALE GENOMIC DNA]</scope>
</reference>
<sequence>MKLSHQFAKEFFVGRKSGEGRDVGQGDDLVVHDTGFDLEFVVGFGKFGEGFGGRDGIGTEENGGRTIKEGVESVGKLFGLFFKGETEKVVFGDDERRVGFFGLFTENVLFGNSKAGVFGKNDGF</sequence>
<dbReference type="Proteomes" id="UP000033854">
    <property type="component" value="Unassembled WGS sequence"/>
</dbReference>
<evidence type="ECO:0000313" key="1">
    <source>
        <dbReference type="EMBL" id="KKS43229.1"/>
    </source>
</evidence>
<evidence type="ECO:0000313" key="2">
    <source>
        <dbReference type="Proteomes" id="UP000033854"/>
    </source>
</evidence>
<dbReference type="AlphaFoldDB" id="A0A0G0Z390"/>
<proteinExistence type="predicted"/>
<name>A0A0G0Z390_9BACT</name>